<dbReference type="InterPro" id="IPR016195">
    <property type="entry name" value="Pol/histidinol_Pase-like"/>
</dbReference>
<dbReference type="SUPFAM" id="SSF89550">
    <property type="entry name" value="PHP domain-like"/>
    <property type="match status" value="1"/>
</dbReference>
<accession>A0ABS9KAZ6</accession>
<reference evidence="2" key="1">
    <citation type="submission" date="2022-01" db="EMBL/GenBank/DDBJ databases">
        <authorList>
            <person name="Wang Y."/>
        </authorList>
    </citation>
    <scope>NUCLEOTIDE SEQUENCE</scope>
    <source>
        <strain evidence="2">WB101</strain>
    </source>
</reference>
<evidence type="ECO:0000313" key="2">
    <source>
        <dbReference type="EMBL" id="MCG2588026.1"/>
    </source>
</evidence>
<gene>
    <name evidence="2" type="ORF">L6773_05585</name>
</gene>
<dbReference type="Gene3D" id="3.20.20.140">
    <property type="entry name" value="Metal-dependent hydrolases"/>
    <property type="match status" value="1"/>
</dbReference>
<dbReference type="Proteomes" id="UP001165366">
    <property type="component" value="Unassembled WGS sequence"/>
</dbReference>
<keyword evidence="1" id="KW-0732">Signal</keyword>
<sequence>MVKKTLLLFIVLLMITDISSAHDPKTNPELAELNDYMMAIQTLRHSDAGAESLFKNWQTLREESWEIREMTDDQGLNIDHPDVQKQVKLSTDLRTQLLENSRTYFSEKMDQFPSISIRFGDEISISGLKSEVDTPVGSREVVLVEFTTESPGHTHLKLESSESEEILFWSKEIMLTKDQPLYTFVYVAPMDEGTEAATITINQEDNFMGSFTVRGSGTLPATYDWYNHISAETQFDINHAEYSENEKTIDSENAIQFDIRDDESGDPLPVRVEVKDEEGNRYWTPLQGPSYAVDRESVGWQTPLWTFQNGPFFYINGRAKLGVEPEGKTARIYHGFEYEPVEVQVPEDGIVTEPLKRWINMKNRGWYSGHTHIHTTDVGLPVQYSRFWPLVTQGEGFGVSAILTLQGERVDHAIYADEYPMGPLKSHSNSDHLITYGEEYRNNPYGHLALLGLDRLIFPIASGSIGEMGGPDYPPNEFILKDAVEQGGVTIGAHFGSYITEEEPIFATWPSTGFEMPVNAALGNMHLAEIYGNAGQLDVWYKLLNCGFNIFATSGPDWSMKDTPRAYVYLGEDTFNVDNWLDGLKHGRSFITKGPMLFFTVDGLKPGNEIPYTDGSVEVHIEASALNPDGMQPVEIVVNGEVVAKGNGINQTITLNDSAWIAARTEGAHSNPVFVNFEQRPRGFAEETAEFISVINRLEDWVQTKALFESNEQKEAVLDLLEEGRAVYESISHRAVEFGRTSPYQSD</sequence>
<proteinExistence type="predicted"/>
<dbReference type="EMBL" id="JAKLWS010000005">
    <property type="protein sequence ID" value="MCG2588026.1"/>
    <property type="molecule type" value="Genomic_DNA"/>
</dbReference>
<evidence type="ECO:0000313" key="3">
    <source>
        <dbReference type="Proteomes" id="UP001165366"/>
    </source>
</evidence>
<organism evidence="2 3">
    <name type="scientific">Rhodohalobacter sulfatireducens</name>
    <dbReference type="NCBI Taxonomy" id="2911366"/>
    <lineage>
        <taxon>Bacteria</taxon>
        <taxon>Pseudomonadati</taxon>
        <taxon>Balneolota</taxon>
        <taxon>Balneolia</taxon>
        <taxon>Balneolales</taxon>
        <taxon>Balneolaceae</taxon>
        <taxon>Rhodohalobacter</taxon>
    </lineage>
</organism>
<dbReference type="RefSeq" id="WP_237852871.1">
    <property type="nucleotide sequence ID" value="NZ_JAKLWS010000005.1"/>
</dbReference>
<protein>
    <submittedName>
        <fullName evidence="2">CehA/McbA family metallohydrolase</fullName>
    </submittedName>
</protein>
<keyword evidence="3" id="KW-1185">Reference proteome</keyword>
<comment type="caution">
    <text evidence="2">The sequence shown here is derived from an EMBL/GenBank/DDBJ whole genome shotgun (WGS) entry which is preliminary data.</text>
</comment>
<evidence type="ECO:0000256" key="1">
    <source>
        <dbReference type="SAM" id="SignalP"/>
    </source>
</evidence>
<feature type="chain" id="PRO_5047214054" evidence="1">
    <location>
        <begin position="22"/>
        <end position="747"/>
    </location>
</feature>
<name>A0ABS9KAZ6_9BACT</name>
<dbReference type="NCBIfam" id="NF038032">
    <property type="entry name" value="CehA_McbA_metalo"/>
    <property type="match status" value="1"/>
</dbReference>
<reference evidence="2" key="2">
    <citation type="submission" date="2024-05" db="EMBL/GenBank/DDBJ databases">
        <title>Rhodohalobacter halophilus gen. nov., sp. nov., a moderately halophilic member of the family Balneolaceae.</title>
        <authorList>
            <person name="Xia J."/>
        </authorList>
    </citation>
    <scope>NUCLEOTIDE SEQUENCE</scope>
    <source>
        <strain evidence="2">WB101</strain>
    </source>
</reference>
<feature type="signal peptide" evidence="1">
    <location>
        <begin position="1"/>
        <end position="21"/>
    </location>
</feature>